<evidence type="ECO:0000256" key="8">
    <source>
        <dbReference type="SAM" id="Coils"/>
    </source>
</evidence>
<dbReference type="CDD" id="cd02440">
    <property type="entry name" value="AdoMet_MTases"/>
    <property type="match status" value="1"/>
</dbReference>
<gene>
    <name evidence="11" type="ORF">FL622_05075</name>
</gene>
<accession>A0A550JH74</accession>
<dbReference type="Gene3D" id="3.40.50.150">
    <property type="entry name" value="Vaccinia Virus protein VP39"/>
    <property type="match status" value="1"/>
</dbReference>
<evidence type="ECO:0000256" key="7">
    <source>
        <dbReference type="ARBA" id="ARBA00047942"/>
    </source>
</evidence>
<reference evidence="11 12" key="1">
    <citation type="submission" date="2019-07" db="EMBL/GenBank/DDBJ databases">
        <title>Insights of Desulfuromonas acetexigens electromicrobiology.</title>
        <authorList>
            <person name="Katuri K."/>
            <person name="Sapireddy V."/>
            <person name="Shaw D.R."/>
            <person name="Saikaly P."/>
        </authorList>
    </citation>
    <scope>NUCLEOTIDE SEQUENCE [LARGE SCALE GENOMIC DNA]</scope>
    <source>
        <strain evidence="11 12">2873</strain>
    </source>
</reference>
<keyword evidence="4" id="KW-0808">Transferase</keyword>
<dbReference type="GO" id="GO:0003677">
    <property type="term" value="F:DNA binding"/>
    <property type="evidence" value="ECO:0007669"/>
    <property type="project" value="InterPro"/>
</dbReference>
<evidence type="ECO:0000256" key="4">
    <source>
        <dbReference type="ARBA" id="ARBA00022679"/>
    </source>
</evidence>
<dbReference type="RefSeq" id="WP_092056677.1">
    <property type="nucleotide sequence ID" value="NZ_FOJJ01000023.1"/>
</dbReference>
<dbReference type="GO" id="GO:0009307">
    <property type="term" value="P:DNA restriction-modification system"/>
    <property type="evidence" value="ECO:0007669"/>
    <property type="project" value="UniProtKB-KW"/>
</dbReference>
<dbReference type="Pfam" id="PF02384">
    <property type="entry name" value="N6_Mtase"/>
    <property type="match status" value="1"/>
</dbReference>
<dbReference type="GO" id="GO:0008170">
    <property type="term" value="F:N-methyltransferase activity"/>
    <property type="evidence" value="ECO:0007669"/>
    <property type="project" value="InterPro"/>
</dbReference>
<dbReference type="GO" id="GO:0032259">
    <property type="term" value="P:methylation"/>
    <property type="evidence" value="ECO:0007669"/>
    <property type="project" value="UniProtKB-KW"/>
</dbReference>
<keyword evidence="5" id="KW-0949">S-adenosyl-L-methionine</keyword>
<evidence type="ECO:0000256" key="3">
    <source>
        <dbReference type="ARBA" id="ARBA00022603"/>
    </source>
</evidence>
<dbReference type="InterPro" id="IPR038333">
    <property type="entry name" value="T1MK-like_N_sf"/>
</dbReference>
<name>A0A550JH74_9BACT</name>
<dbReference type="PANTHER" id="PTHR42998:SF1">
    <property type="entry name" value="TYPE I RESTRICTION ENZYME HINDI METHYLASE SUBUNIT"/>
    <property type="match status" value="1"/>
</dbReference>
<feature type="domain" description="N6 adenine-specific DNA methyltransferase N-terminal" evidence="10">
    <location>
        <begin position="10"/>
        <end position="141"/>
    </location>
</feature>
<dbReference type="PRINTS" id="PR00507">
    <property type="entry name" value="N12N6MTFRASE"/>
</dbReference>
<evidence type="ECO:0000256" key="2">
    <source>
        <dbReference type="ARBA" id="ARBA00011900"/>
    </source>
</evidence>
<dbReference type="PANTHER" id="PTHR42998">
    <property type="entry name" value="TYPE I RESTRICTION ENZYME HINDVIIP M PROTEIN-RELATED"/>
    <property type="match status" value="1"/>
</dbReference>
<evidence type="ECO:0000256" key="5">
    <source>
        <dbReference type="ARBA" id="ARBA00022691"/>
    </source>
</evidence>
<dbReference type="OrthoDB" id="9784823at2"/>
<dbReference type="SUPFAM" id="SSF53335">
    <property type="entry name" value="S-adenosyl-L-methionine-dependent methyltransferases"/>
    <property type="match status" value="1"/>
</dbReference>
<comment type="caution">
    <text evidence="11">The sequence shown here is derived from an EMBL/GenBank/DDBJ whole genome shotgun (WGS) entry which is preliminary data.</text>
</comment>
<feature type="coiled-coil region" evidence="8">
    <location>
        <begin position="674"/>
        <end position="701"/>
    </location>
</feature>
<keyword evidence="3 11" id="KW-0489">Methyltransferase</keyword>
<dbReference type="InterPro" id="IPR052916">
    <property type="entry name" value="Type-I_RE_MTase_Subunit"/>
</dbReference>
<dbReference type="EC" id="2.1.1.72" evidence="2"/>
<sequence length="704" mass="79454">MAQLEHIEAIEKRLWSAADTLRANSNYASNEYFMPVMGLVFLRHAYSRYLGVKDAIEAGLPTRGGKTRPLTKEDFSQKSAIFLQPKAQFDTLVALPDSADRAKAIIDAMESIEADYENLRGVLPKSEYQELDNAVLGQLLRTLNPEELKRVSGDVFGRIYEYFLTQFADQKAHDGGEFFTPVSLVSLIANVIEPTCGTVLDPACGSGGMFVQSARVVERRHENPTEKLTFYGLEKNATTIRLAKMNLAVHGLEGDIQKSITYYEDPHELLRKADFVMANPPFNVDEIDADKVKSDPRLPFGLPGVNKKGKVSNGNYVWISYFYSYLNEQGRAGFVMSSQASSAGRDEAKVRQKLVETGDVDVMVAIRSNFFYTRTVPCELWFLNRAKPEAHRDKVLMIDARNIYRKVTRKIFDFSPEQEQNLLATVWLYRGETGRYLDLVAGYCQRMLAEGAACFTMKDDDGEEVEPLPDFIGALDTLRSAVEPFIKTLDVGAIHESPLQELDEAIPLFKADVEAFRQSVTEQQSAWGEQKTTNGELKKAVDRLAALAETSRDLVKQTDLLYKLAYRLIETCENECAARDSDAWAGRDITRARKAADEARALAVEQLKQVRYFWKQARWLTERFPEAELRDVEGLVKLVDRSEIEANDWSLTPGRYVGVAPEEEDENFDFEEALRDIHVELEDLNAEAVQLAATIKKNFEELGV</sequence>
<keyword evidence="6" id="KW-0680">Restriction system</keyword>
<keyword evidence="12" id="KW-1185">Reference proteome</keyword>
<comment type="similarity">
    <text evidence="1">Belongs to the N(4)/N(6)-methyltransferase family.</text>
</comment>
<evidence type="ECO:0000256" key="6">
    <source>
        <dbReference type="ARBA" id="ARBA00022747"/>
    </source>
</evidence>
<evidence type="ECO:0000256" key="1">
    <source>
        <dbReference type="ARBA" id="ARBA00006594"/>
    </source>
</evidence>
<evidence type="ECO:0000313" key="11">
    <source>
        <dbReference type="EMBL" id="TRO82565.1"/>
    </source>
</evidence>
<dbReference type="Pfam" id="PF12161">
    <property type="entry name" value="HsdM_N"/>
    <property type="match status" value="1"/>
</dbReference>
<dbReference type="InterPro" id="IPR029063">
    <property type="entry name" value="SAM-dependent_MTases_sf"/>
</dbReference>
<evidence type="ECO:0000259" key="9">
    <source>
        <dbReference type="Pfam" id="PF02384"/>
    </source>
</evidence>
<keyword evidence="8" id="KW-0175">Coiled coil</keyword>
<dbReference type="Proteomes" id="UP000317155">
    <property type="component" value="Unassembled WGS sequence"/>
</dbReference>
<comment type="catalytic activity">
    <reaction evidence="7">
        <text>a 2'-deoxyadenosine in DNA + S-adenosyl-L-methionine = an N(6)-methyl-2'-deoxyadenosine in DNA + S-adenosyl-L-homocysteine + H(+)</text>
        <dbReference type="Rhea" id="RHEA:15197"/>
        <dbReference type="Rhea" id="RHEA-COMP:12418"/>
        <dbReference type="Rhea" id="RHEA-COMP:12419"/>
        <dbReference type="ChEBI" id="CHEBI:15378"/>
        <dbReference type="ChEBI" id="CHEBI:57856"/>
        <dbReference type="ChEBI" id="CHEBI:59789"/>
        <dbReference type="ChEBI" id="CHEBI:90615"/>
        <dbReference type="ChEBI" id="CHEBI:90616"/>
        <dbReference type="EC" id="2.1.1.72"/>
    </reaction>
</comment>
<evidence type="ECO:0000259" key="10">
    <source>
        <dbReference type="Pfam" id="PF12161"/>
    </source>
</evidence>
<dbReference type="InterPro" id="IPR022749">
    <property type="entry name" value="D12N6_MeTrfase_N"/>
</dbReference>
<organism evidence="11 12">
    <name type="scientific">Trichloromonas acetexigens</name>
    <dbReference type="NCBI Taxonomy" id="38815"/>
    <lineage>
        <taxon>Bacteria</taxon>
        <taxon>Pseudomonadati</taxon>
        <taxon>Thermodesulfobacteriota</taxon>
        <taxon>Desulfuromonadia</taxon>
        <taxon>Desulfuromonadales</taxon>
        <taxon>Trichloromonadaceae</taxon>
        <taxon>Trichloromonas</taxon>
    </lineage>
</organism>
<dbReference type="GO" id="GO:0009007">
    <property type="term" value="F:site-specific DNA-methyltransferase (adenine-specific) activity"/>
    <property type="evidence" value="ECO:0007669"/>
    <property type="project" value="UniProtKB-EC"/>
</dbReference>
<dbReference type="AlphaFoldDB" id="A0A550JH74"/>
<dbReference type="InterPro" id="IPR003356">
    <property type="entry name" value="DNA_methylase_A-5"/>
</dbReference>
<proteinExistence type="inferred from homology"/>
<evidence type="ECO:0000313" key="12">
    <source>
        <dbReference type="Proteomes" id="UP000317155"/>
    </source>
</evidence>
<dbReference type="Gene3D" id="1.20.1260.30">
    <property type="match status" value="1"/>
</dbReference>
<feature type="domain" description="DNA methylase adenine-specific" evidence="9">
    <location>
        <begin position="152"/>
        <end position="426"/>
    </location>
</feature>
<dbReference type="EMBL" id="VJVV01000003">
    <property type="protein sequence ID" value="TRO82565.1"/>
    <property type="molecule type" value="Genomic_DNA"/>
</dbReference>
<protein>
    <recommendedName>
        <fullName evidence="2">site-specific DNA-methyltransferase (adenine-specific)</fullName>
        <ecNumber evidence="2">2.1.1.72</ecNumber>
    </recommendedName>
</protein>